<evidence type="ECO:0000313" key="7">
    <source>
        <dbReference type="Proteomes" id="UP001187531"/>
    </source>
</evidence>
<comment type="similarity">
    <text evidence="1">Belongs to the GDA1/CD39 NTPase family.</text>
</comment>
<evidence type="ECO:0000313" key="6">
    <source>
        <dbReference type="EMBL" id="KAK2707776.1"/>
    </source>
</evidence>
<evidence type="ECO:0000256" key="4">
    <source>
        <dbReference type="PIRSR" id="PIRSR600407-2"/>
    </source>
</evidence>
<dbReference type="AlphaFoldDB" id="A0AA88HL99"/>
<keyword evidence="5" id="KW-1133">Transmembrane helix</keyword>
<dbReference type="CDD" id="cd24046">
    <property type="entry name" value="ASKHA_NBD_NTPDase5-like"/>
    <property type="match status" value="1"/>
</dbReference>
<dbReference type="GO" id="GO:0016787">
    <property type="term" value="F:hydrolase activity"/>
    <property type="evidence" value="ECO:0007669"/>
    <property type="project" value="UniProtKB-KW"/>
</dbReference>
<evidence type="ECO:0000256" key="1">
    <source>
        <dbReference type="ARBA" id="ARBA00009283"/>
    </source>
</evidence>
<keyword evidence="5" id="KW-0472">Membrane</keyword>
<sequence length="473" mass="52449">MSSKVRLRKRTYDETLPDMKLNSTLPKNNTPLKVYILIKWMSILLVGSLSLFSLLVIYHNVFPSRSHGTNFLDDISARLGFQEHKYIVVVDAGSTGSRCLAFKFHKSLTSDGTIKLDEQFFVQTKPGLSSYADDPVAGAASIKKLVEEAKAVIEESKWGETPLVLKATAGLRLLPEEKANLILEEIKKYFTVSGFVVSDASVSIMDGLSEGLFSWFTINFLLDRLDGREAETVAALDLGGGSTQITFLPRKQHTLEKAPKHHVHDVIMGDGKLGIYSHSYLGLGLMAARKDILISSPQNDSEIRSPCINPTVKTIWHYGGATYTLKGPYDFNFDSIEDGEWLKKDAKLPSANYEECLQRVANVVQEIHLLDELESVDITAISYYFDRATEQGLIDPFKGGSLTVQSFFQAARKACETPNADQPFACVDLLFISMLLRSFGLSPDKVINLHKQIDGYETSWALGAAVHILNNGI</sequence>
<dbReference type="Proteomes" id="UP001187531">
    <property type="component" value="Unassembled WGS sequence"/>
</dbReference>
<keyword evidence="7" id="KW-1185">Reference proteome</keyword>
<dbReference type="PANTHER" id="PTHR11782:SF127">
    <property type="entry name" value="NTPASE, ISOFORM F"/>
    <property type="match status" value="1"/>
</dbReference>
<feature type="transmembrane region" description="Helical" evidence="5">
    <location>
        <begin position="37"/>
        <end position="58"/>
    </location>
</feature>
<protein>
    <recommendedName>
        <fullName evidence="8">Ectonucleoside triphosphate diphosphohydrolase 5</fullName>
    </recommendedName>
</protein>
<evidence type="ECO:0000256" key="3">
    <source>
        <dbReference type="PIRSR" id="PIRSR600407-1"/>
    </source>
</evidence>
<dbReference type="Pfam" id="PF01150">
    <property type="entry name" value="GDA1_CD39"/>
    <property type="match status" value="1"/>
</dbReference>
<keyword evidence="5" id="KW-0812">Transmembrane</keyword>
<keyword evidence="4" id="KW-0547">Nucleotide-binding</keyword>
<proteinExistence type="inferred from homology"/>
<keyword evidence="4" id="KW-0067">ATP-binding</keyword>
<organism evidence="6 7">
    <name type="scientific">Artemia franciscana</name>
    <name type="common">Brine shrimp</name>
    <name type="synonym">Artemia sanfranciscana</name>
    <dbReference type="NCBI Taxonomy" id="6661"/>
    <lineage>
        <taxon>Eukaryota</taxon>
        <taxon>Metazoa</taxon>
        <taxon>Ecdysozoa</taxon>
        <taxon>Arthropoda</taxon>
        <taxon>Crustacea</taxon>
        <taxon>Branchiopoda</taxon>
        <taxon>Anostraca</taxon>
        <taxon>Artemiidae</taxon>
        <taxon>Artemia</taxon>
    </lineage>
</organism>
<dbReference type="Gene3D" id="3.30.420.40">
    <property type="match status" value="1"/>
</dbReference>
<dbReference type="InterPro" id="IPR000407">
    <property type="entry name" value="GDA1_CD39_NTPase"/>
</dbReference>
<feature type="binding site" evidence="4">
    <location>
        <begin position="240"/>
        <end position="244"/>
    </location>
    <ligand>
        <name>ATP</name>
        <dbReference type="ChEBI" id="CHEBI:30616"/>
    </ligand>
</feature>
<accession>A0AA88HL99</accession>
<comment type="caution">
    <text evidence="6">The sequence shown here is derived from an EMBL/GenBank/DDBJ whole genome shotgun (WGS) entry which is preliminary data.</text>
</comment>
<gene>
    <name evidence="6" type="ORF">QYM36_015470</name>
</gene>
<keyword evidence="2" id="KW-0378">Hydrolase</keyword>
<dbReference type="Gene3D" id="3.30.420.150">
    <property type="entry name" value="Exopolyphosphatase. Domain 2"/>
    <property type="match status" value="1"/>
</dbReference>
<dbReference type="PANTHER" id="PTHR11782">
    <property type="entry name" value="ADENOSINE/GUANOSINE DIPHOSPHATASE"/>
    <property type="match status" value="1"/>
</dbReference>
<evidence type="ECO:0008006" key="8">
    <source>
        <dbReference type="Google" id="ProtNLM"/>
    </source>
</evidence>
<evidence type="ECO:0000256" key="5">
    <source>
        <dbReference type="SAM" id="Phobius"/>
    </source>
</evidence>
<dbReference type="EMBL" id="JAVRJZ010000019">
    <property type="protein sequence ID" value="KAK2707776.1"/>
    <property type="molecule type" value="Genomic_DNA"/>
</dbReference>
<name>A0AA88HL99_ARTSF</name>
<dbReference type="GO" id="GO:0005524">
    <property type="term" value="F:ATP binding"/>
    <property type="evidence" value="ECO:0007669"/>
    <property type="project" value="UniProtKB-KW"/>
</dbReference>
<evidence type="ECO:0000256" key="2">
    <source>
        <dbReference type="ARBA" id="ARBA00022801"/>
    </source>
</evidence>
<reference evidence="6" key="1">
    <citation type="submission" date="2023-07" db="EMBL/GenBank/DDBJ databases">
        <title>Chromosome-level genome assembly of Artemia franciscana.</title>
        <authorList>
            <person name="Jo E."/>
        </authorList>
    </citation>
    <scope>NUCLEOTIDE SEQUENCE</scope>
    <source>
        <tissue evidence="6">Whole body</tissue>
    </source>
</reference>
<feature type="active site" description="Proton acceptor" evidence="3">
    <location>
        <position position="210"/>
    </location>
</feature>